<dbReference type="InterPro" id="IPR000305">
    <property type="entry name" value="GIY-YIG_endonuc"/>
</dbReference>
<dbReference type="SUPFAM" id="SSF82771">
    <property type="entry name" value="GIY-YIG endonuclease"/>
    <property type="match status" value="1"/>
</dbReference>
<feature type="domain" description="GIY-YIG" evidence="1">
    <location>
        <begin position="3"/>
        <end position="49"/>
    </location>
</feature>
<name>A0AAD3ATY1_FRATT</name>
<comment type="caution">
    <text evidence="2">The sequence shown here is derived from an EMBL/GenBank/DDBJ whole genome shotgun (WGS) entry which is preliminary data.</text>
</comment>
<dbReference type="PROSITE" id="PS50164">
    <property type="entry name" value="GIY_YIG"/>
    <property type="match status" value="1"/>
</dbReference>
<evidence type="ECO:0000313" key="2">
    <source>
        <dbReference type="EMBL" id="EZK38930.1"/>
    </source>
</evidence>
<dbReference type="Pfam" id="PF01541">
    <property type="entry name" value="GIY-YIG"/>
    <property type="match status" value="1"/>
</dbReference>
<dbReference type="Proteomes" id="UP000023806">
    <property type="component" value="Unassembled WGS sequence"/>
</dbReference>
<organism evidence="2 3">
    <name type="scientific">Francisella tularensis subsp. tularensis str. SCHU S4 substr. FSC237</name>
    <dbReference type="NCBI Taxonomy" id="1341660"/>
    <lineage>
        <taxon>Bacteria</taxon>
        <taxon>Pseudomonadati</taxon>
        <taxon>Pseudomonadota</taxon>
        <taxon>Gammaproteobacteria</taxon>
        <taxon>Thiotrichales</taxon>
        <taxon>Francisellaceae</taxon>
        <taxon>Francisella</taxon>
    </lineage>
</organism>
<dbReference type="Gene3D" id="3.40.1440.10">
    <property type="entry name" value="GIY-YIG endonuclease"/>
    <property type="match status" value="1"/>
</dbReference>
<reference evidence="2 3" key="1">
    <citation type="submission" date="2014-03" db="EMBL/GenBank/DDBJ databases">
        <title>The Genome Sequence of Francisella tularensis subsp. tularensis str. SCHU S4 substr. FSC043.</title>
        <authorList>
            <consortium name="The Broad Institute Genomics Platform"/>
            <consortium name="The Broad Institute Genome Sequencing Center for Infectious Disease"/>
            <person name="Chapman S.B."/>
            <person name="Guina T."/>
            <person name="Gelhaus C."/>
            <person name="Comer J."/>
            <person name="Sellati T."/>
            <person name="Sjostedt A."/>
            <person name="Young S.K."/>
            <person name="Zeng Q."/>
            <person name="Gargeya S."/>
            <person name="Abouelleil A."/>
            <person name="Alvarado L."/>
            <person name="Chapman S.B."/>
            <person name="Gainer-Dewar J."/>
            <person name="Goldberg J."/>
            <person name="Griggs A."/>
            <person name="Gujja S."/>
            <person name="Hansen M."/>
            <person name="Howarth C."/>
            <person name="Imamovic A."/>
            <person name="Larimer J."/>
            <person name="Murphy C."/>
            <person name="Naylor J."/>
            <person name="Pearson M."/>
            <person name="Poon T.W."/>
            <person name="Priest M."/>
            <person name="Roberts A."/>
            <person name="Saif S."/>
            <person name="Shea T."/>
            <person name="Sykes S."/>
            <person name="Wortman J."/>
            <person name="Nusbaum C."/>
            <person name="Birren B."/>
        </authorList>
    </citation>
    <scope>NUCLEOTIDE SEQUENCE [LARGE SCALE GENOMIC DNA]</scope>
    <source>
        <strain evidence="2 3">Schu S4</strain>
    </source>
</reference>
<dbReference type="InterPro" id="IPR035901">
    <property type="entry name" value="GIY-YIG_endonuc_sf"/>
</dbReference>
<evidence type="ECO:0000313" key="3">
    <source>
        <dbReference type="Proteomes" id="UP000023806"/>
    </source>
</evidence>
<evidence type="ECO:0000259" key="1">
    <source>
        <dbReference type="PROSITE" id="PS50164"/>
    </source>
</evidence>
<protein>
    <recommendedName>
        <fullName evidence="1">GIY-YIG domain-containing protein</fullName>
    </recommendedName>
</protein>
<accession>A0AAD3ATY1</accession>
<sequence>MTKNGFMYILTNKDNTVLYIVVTSNLIKRMYEHKHSLADGFTKNIMLIS</sequence>
<proteinExistence type="predicted"/>
<dbReference type="EMBL" id="JIDS01000002">
    <property type="protein sequence ID" value="EZK38930.1"/>
    <property type="molecule type" value="Genomic_DNA"/>
</dbReference>
<gene>
    <name evidence="2" type="ORF">P250_03715</name>
</gene>
<dbReference type="AlphaFoldDB" id="A0AAD3ATY1"/>